<dbReference type="PIRSF" id="PIRSF004729">
    <property type="entry name" value="MutL"/>
    <property type="match status" value="1"/>
</dbReference>
<dbReference type="NCBIfam" id="NF040744">
    <property type="entry name" value="ornith_Or-4"/>
    <property type="match status" value="1"/>
</dbReference>
<reference evidence="1 2" key="1">
    <citation type="journal article" date="2009" name="PLoS ONE">
        <title>Genome analysis of the anaerobic thermohalophilic bacterium Halothermothrix orenii.</title>
        <authorList>
            <person name="Mavromatis K."/>
            <person name="Ivanova N."/>
            <person name="Anderson I."/>
            <person name="Lykidis A."/>
            <person name="Hooper S.D."/>
            <person name="Sun H."/>
            <person name="Kunin V."/>
            <person name="Lapidus A."/>
            <person name="Hugenholtz P."/>
            <person name="Patel B."/>
            <person name="Kyrpides N.C."/>
        </authorList>
    </citation>
    <scope>NUCLEOTIDE SEQUENCE [LARGE SCALE GENOMIC DNA]</scope>
    <source>
        <strain evidence="2">H 168 / OCM 544 / DSM 9562</strain>
    </source>
</reference>
<dbReference type="HOGENOM" id="CLU_046680_0_0_9"/>
<dbReference type="InterPro" id="IPR006230">
    <property type="entry name" value="MutL"/>
</dbReference>
<keyword evidence="2" id="KW-1185">Reference proteome</keyword>
<dbReference type="OrthoDB" id="9769453at2"/>
<organism evidence="1 2">
    <name type="scientific">Halothermothrix orenii (strain H 168 / OCM 544 / DSM 9562)</name>
    <dbReference type="NCBI Taxonomy" id="373903"/>
    <lineage>
        <taxon>Bacteria</taxon>
        <taxon>Bacillati</taxon>
        <taxon>Bacillota</taxon>
        <taxon>Clostridia</taxon>
        <taxon>Halanaerobiales</taxon>
        <taxon>Halothermotrichaceae</taxon>
        <taxon>Halothermothrix</taxon>
    </lineage>
</organism>
<dbReference type="EMBL" id="CP001098">
    <property type="protein sequence ID" value="ACL70854.1"/>
    <property type="molecule type" value="Genomic_DNA"/>
</dbReference>
<dbReference type="RefSeq" id="WP_015923823.1">
    <property type="nucleotide sequence ID" value="NC_011899.1"/>
</dbReference>
<name>B8D002_HALOH</name>
<evidence type="ECO:0000313" key="2">
    <source>
        <dbReference type="Proteomes" id="UP000000719"/>
    </source>
</evidence>
<evidence type="ECO:0000313" key="1">
    <source>
        <dbReference type="EMBL" id="ACL70854.1"/>
    </source>
</evidence>
<dbReference type="Proteomes" id="UP000000719">
    <property type="component" value="Chromosome"/>
</dbReference>
<accession>B8D002</accession>
<sequence length="447" mass="48687">MDLDLLIAEIGSTTTVVNGFTGIKKGTPRLKGQGLAPTTVLEGDVTVGLNNAIENLKEVLGADDLTWSEFMATSSAAGGLKMTVHGLVKDMTVKAAREAALGAGAVIKMVTAGKLRESKLNKIKEINPNIILLAGGVDYGEEEVILHNARLLAQMKLNVPIIYAGNKAIQDEVRDIFDNSQQDILITDNVYPEIDTLNIEPTRRLIQQVFARHIIKAPGMEKIKPMLSSEMMPTPGAVMKSARLLREDIGNLVVIDIGGATTDVHSVTEDTPGVKQVLINPEPVAKRTVEGDLGVFINAPHVFKLIEETRKNGYEYKEVKAIPGNEKERGFVRLLAETAALTAIKRHAGRLRDFFGPQGRQTVAEGKDLSGVRWVIGTGGALTRLGRGDEVLTRVIEYRGSRLFPPEDAKILIDRNYIMAAMGILSEKYPDKALRLLKESLGLDIED</sequence>
<dbReference type="NCBIfam" id="TIGR01319">
    <property type="entry name" value="glmL_fam"/>
    <property type="match status" value="1"/>
</dbReference>
<gene>
    <name evidence="1" type="ordered locus">Hore_21090</name>
</gene>
<dbReference type="AlphaFoldDB" id="B8D002"/>
<dbReference type="eggNOG" id="COG0849">
    <property type="taxonomic scope" value="Bacteria"/>
</dbReference>
<dbReference type="STRING" id="373903.Hore_21090"/>
<dbReference type="Pfam" id="PF13941">
    <property type="entry name" value="MutL"/>
    <property type="match status" value="1"/>
</dbReference>
<dbReference type="KEGG" id="hor:Hore_21090"/>
<proteinExistence type="predicted"/>
<protein>
    <submittedName>
        <fullName evidence="1">DNA mismatch repair protein MutL</fullName>
    </submittedName>
</protein>